<protein>
    <submittedName>
        <fullName evidence="1">Uncharacterized protein</fullName>
    </submittedName>
</protein>
<dbReference type="Proteomes" id="UP000299102">
    <property type="component" value="Unassembled WGS sequence"/>
</dbReference>
<dbReference type="EMBL" id="BGZK01000811">
    <property type="protein sequence ID" value="GBP61333.1"/>
    <property type="molecule type" value="Genomic_DNA"/>
</dbReference>
<gene>
    <name evidence="1" type="ORF">EVAR_53248_1</name>
</gene>
<reference evidence="1 2" key="1">
    <citation type="journal article" date="2019" name="Commun. Biol.">
        <title>The bagworm genome reveals a unique fibroin gene that provides high tensile strength.</title>
        <authorList>
            <person name="Kono N."/>
            <person name="Nakamura H."/>
            <person name="Ohtoshi R."/>
            <person name="Tomita M."/>
            <person name="Numata K."/>
            <person name="Arakawa K."/>
        </authorList>
    </citation>
    <scope>NUCLEOTIDE SEQUENCE [LARGE SCALE GENOMIC DNA]</scope>
</reference>
<name>A0A4C1XDR2_EUMVA</name>
<evidence type="ECO:0000313" key="1">
    <source>
        <dbReference type="EMBL" id="GBP61333.1"/>
    </source>
</evidence>
<comment type="caution">
    <text evidence="1">The sequence shown here is derived from an EMBL/GenBank/DDBJ whole genome shotgun (WGS) entry which is preliminary data.</text>
</comment>
<organism evidence="1 2">
    <name type="scientific">Eumeta variegata</name>
    <name type="common">Bagworm moth</name>
    <name type="synonym">Eumeta japonica</name>
    <dbReference type="NCBI Taxonomy" id="151549"/>
    <lineage>
        <taxon>Eukaryota</taxon>
        <taxon>Metazoa</taxon>
        <taxon>Ecdysozoa</taxon>
        <taxon>Arthropoda</taxon>
        <taxon>Hexapoda</taxon>
        <taxon>Insecta</taxon>
        <taxon>Pterygota</taxon>
        <taxon>Neoptera</taxon>
        <taxon>Endopterygota</taxon>
        <taxon>Lepidoptera</taxon>
        <taxon>Glossata</taxon>
        <taxon>Ditrysia</taxon>
        <taxon>Tineoidea</taxon>
        <taxon>Psychidae</taxon>
        <taxon>Oiketicinae</taxon>
        <taxon>Eumeta</taxon>
    </lineage>
</organism>
<proteinExistence type="predicted"/>
<keyword evidence="2" id="KW-1185">Reference proteome</keyword>
<sequence>MDFKDYTDVTEDINLLRKDKRHLLSKITGQSFICIRVPPLSYINSGRVFNVRRELAAGRQIAVRFSGECEIKGSAPQAGAASRPTPEINLSKEAQLAGGGSITQHQIKHVQTLTSDGRRGSDRAAGVSVSDLISDIGADNIKSRKIGDQSTTMEISLIATSPTPMFSEGRGEVATFRRSLCTVRPLFDAVEGQRSQDLDIACSDLTSLKCIAS</sequence>
<dbReference type="AlphaFoldDB" id="A0A4C1XDR2"/>
<accession>A0A4C1XDR2</accession>
<evidence type="ECO:0000313" key="2">
    <source>
        <dbReference type="Proteomes" id="UP000299102"/>
    </source>
</evidence>